<evidence type="ECO:0000256" key="1">
    <source>
        <dbReference type="ARBA" id="ARBA00004127"/>
    </source>
</evidence>
<keyword evidence="3 7" id="KW-0812">Transmembrane</keyword>
<evidence type="ECO:0000256" key="4">
    <source>
        <dbReference type="ARBA" id="ARBA00022989"/>
    </source>
</evidence>
<feature type="transmembrane region" description="Helical" evidence="7">
    <location>
        <begin position="155"/>
        <end position="173"/>
    </location>
</feature>
<feature type="transmembrane region" description="Helical" evidence="7">
    <location>
        <begin position="83"/>
        <end position="102"/>
    </location>
</feature>
<dbReference type="PANTHER" id="PTHR11878:SF65">
    <property type="entry name" value="NA_CA-EXCHANGE PROTEIN, ISOFORM G"/>
    <property type="match status" value="1"/>
</dbReference>
<dbReference type="EMBL" id="CAUYUJ010000260">
    <property type="protein sequence ID" value="CAK0789577.1"/>
    <property type="molecule type" value="Genomic_DNA"/>
</dbReference>
<gene>
    <name evidence="9" type="ORF">PCOR1329_LOCUS1108</name>
</gene>
<feature type="domain" description="Sodium/calcium exchanger membrane region" evidence="8">
    <location>
        <begin position="21"/>
        <end position="170"/>
    </location>
</feature>
<reference evidence="9" key="1">
    <citation type="submission" date="2023-10" db="EMBL/GenBank/DDBJ databases">
        <authorList>
            <person name="Chen Y."/>
            <person name="Shah S."/>
            <person name="Dougan E. K."/>
            <person name="Thang M."/>
            <person name="Chan C."/>
        </authorList>
    </citation>
    <scope>NUCLEOTIDE SEQUENCE [LARGE SCALE GENOMIC DNA]</scope>
</reference>
<accession>A0ABN9P9Y4</accession>
<dbReference type="InterPro" id="IPR004836">
    <property type="entry name" value="Na_Ca_Ex"/>
</dbReference>
<dbReference type="Gene3D" id="1.20.1420.30">
    <property type="entry name" value="NCX, central ion-binding region"/>
    <property type="match status" value="1"/>
</dbReference>
<feature type="transmembrane region" description="Helical" evidence="7">
    <location>
        <begin position="185"/>
        <end position="207"/>
    </location>
</feature>
<evidence type="ECO:0000256" key="2">
    <source>
        <dbReference type="ARBA" id="ARBA00022448"/>
    </source>
</evidence>
<dbReference type="PANTHER" id="PTHR11878">
    <property type="entry name" value="SODIUM/CALCIUM EXCHANGER"/>
    <property type="match status" value="1"/>
</dbReference>
<protein>
    <recommendedName>
        <fullName evidence="8">Sodium/calcium exchanger membrane region domain-containing protein</fullName>
    </recommendedName>
</protein>
<feature type="non-terminal residue" evidence="9">
    <location>
        <position position="253"/>
    </location>
</feature>
<comment type="caution">
    <text evidence="9">The sequence shown here is derived from an EMBL/GenBank/DDBJ whole genome shotgun (WGS) entry which is preliminary data.</text>
</comment>
<evidence type="ECO:0000259" key="8">
    <source>
        <dbReference type="Pfam" id="PF01699"/>
    </source>
</evidence>
<name>A0ABN9P9Y4_9DINO</name>
<keyword evidence="2" id="KW-0813">Transport</keyword>
<keyword evidence="4 7" id="KW-1133">Transmembrane helix</keyword>
<dbReference type="Proteomes" id="UP001189429">
    <property type="component" value="Unassembled WGS sequence"/>
</dbReference>
<dbReference type="Pfam" id="PF01699">
    <property type="entry name" value="Na_Ca_ex"/>
    <property type="match status" value="1"/>
</dbReference>
<evidence type="ECO:0000256" key="6">
    <source>
        <dbReference type="ARBA" id="ARBA00023136"/>
    </source>
</evidence>
<proteinExistence type="predicted"/>
<dbReference type="InterPro" id="IPR051171">
    <property type="entry name" value="CaCA"/>
</dbReference>
<comment type="subcellular location">
    <subcellularLocation>
        <location evidence="1">Endomembrane system</location>
        <topology evidence="1">Multi-pass membrane protein</topology>
    </subcellularLocation>
</comment>
<evidence type="ECO:0000313" key="10">
    <source>
        <dbReference type="Proteomes" id="UP001189429"/>
    </source>
</evidence>
<organism evidence="9 10">
    <name type="scientific">Prorocentrum cordatum</name>
    <dbReference type="NCBI Taxonomy" id="2364126"/>
    <lineage>
        <taxon>Eukaryota</taxon>
        <taxon>Sar</taxon>
        <taxon>Alveolata</taxon>
        <taxon>Dinophyceae</taxon>
        <taxon>Prorocentrales</taxon>
        <taxon>Prorocentraceae</taxon>
        <taxon>Prorocentrum</taxon>
    </lineage>
</organism>
<evidence type="ECO:0000256" key="5">
    <source>
        <dbReference type="ARBA" id="ARBA00023065"/>
    </source>
</evidence>
<keyword evidence="10" id="KW-1185">Reference proteome</keyword>
<keyword evidence="5" id="KW-0406">Ion transport</keyword>
<evidence type="ECO:0000256" key="7">
    <source>
        <dbReference type="SAM" id="Phobius"/>
    </source>
</evidence>
<feature type="non-terminal residue" evidence="9">
    <location>
        <position position="1"/>
    </location>
</feature>
<sequence>IAADDTSCSPPPASSLRPGGLTAFIIDFAELLGCVTDISDYVTAITVVALGTSMPDLFASRTAAVKEETADASVVNVTGSNSVNVFLGIGLPWSIAALYWRAKGQEFEVPAGDLAFGVVVFTVAAVVALALLAVRRRLCGGELGGPYVGKMLSGLLLVLLYVFYVALSIWKVMAGDVGLGQQALAVAGGLFVLENVMLVLGSAALLVRRARLPAAPQGGVGAAPLVAVSAEVIGNVAQPASPEAQDLAVLLHR</sequence>
<evidence type="ECO:0000256" key="3">
    <source>
        <dbReference type="ARBA" id="ARBA00022692"/>
    </source>
</evidence>
<keyword evidence="6 7" id="KW-0472">Membrane</keyword>
<dbReference type="InterPro" id="IPR044880">
    <property type="entry name" value="NCX_ion-bd_dom_sf"/>
</dbReference>
<evidence type="ECO:0000313" key="9">
    <source>
        <dbReference type="EMBL" id="CAK0789577.1"/>
    </source>
</evidence>
<feature type="transmembrane region" description="Helical" evidence="7">
    <location>
        <begin position="114"/>
        <end position="134"/>
    </location>
</feature>
<dbReference type="InterPro" id="IPR004837">
    <property type="entry name" value="NaCa_Exmemb"/>
</dbReference>
<dbReference type="PRINTS" id="PR01259">
    <property type="entry name" value="NACAEXCHNGR"/>
</dbReference>